<feature type="compositionally biased region" description="Basic residues" evidence="1">
    <location>
        <begin position="31"/>
        <end position="44"/>
    </location>
</feature>
<comment type="caution">
    <text evidence="2">The sequence shown here is derived from an EMBL/GenBank/DDBJ whole genome shotgun (WGS) entry which is preliminary data.</text>
</comment>
<proteinExistence type="predicted"/>
<name>A0AAV4TRG2_9ARAC</name>
<accession>A0AAV4TRG2</accession>
<protein>
    <submittedName>
        <fullName evidence="2">Uncharacterized protein</fullName>
    </submittedName>
</protein>
<dbReference type="EMBL" id="BPLQ01009926">
    <property type="protein sequence ID" value="GIY47420.1"/>
    <property type="molecule type" value="Genomic_DNA"/>
</dbReference>
<dbReference type="AlphaFoldDB" id="A0AAV4TRG2"/>
<evidence type="ECO:0000256" key="1">
    <source>
        <dbReference type="SAM" id="MobiDB-lite"/>
    </source>
</evidence>
<organism evidence="2 3">
    <name type="scientific">Caerostris darwini</name>
    <dbReference type="NCBI Taxonomy" id="1538125"/>
    <lineage>
        <taxon>Eukaryota</taxon>
        <taxon>Metazoa</taxon>
        <taxon>Ecdysozoa</taxon>
        <taxon>Arthropoda</taxon>
        <taxon>Chelicerata</taxon>
        <taxon>Arachnida</taxon>
        <taxon>Araneae</taxon>
        <taxon>Araneomorphae</taxon>
        <taxon>Entelegynae</taxon>
        <taxon>Araneoidea</taxon>
        <taxon>Araneidae</taxon>
        <taxon>Caerostris</taxon>
    </lineage>
</organism>
<sequence>MVRRFNFVEWDGGDYTRAINRHQHLHEAVRARRRNGAGQGKRKSSPGINGQSLQCRRVEVRATIPEPLTDIDLSMKQSELEGVMARSRG</sequence>
<evidence type="ECO:0000313" key="2">
    <source>
        <dbReference type="EMBL" id="GIY47420.1"/>
    </source>
</evidence>
<feature type="region of interest" description="Disordered" evidence="1">
    <location>
        <begin position="30"/>
        <end position="52"/>
    </location>
</feature>
<gene>
    <name evidence="2" type="ORF">CDAR_177271</name>
</gene>
<dbReference type="Proteomes" id="UP001054837">
    <property type="component" value="Unassembled WGS sequence"/>
</dbReference>
<reference evidence="2 3" key="1">
    <citation type="submission" date="2021-06" db="EMBL/GenBank/DDBJ databases">
        <title>Caerostris darwini draft genome.</title>
        <authorList>
            <person name="Kono N."/>
            <person name="Arakawa K."/>
        </authorList>
    </citation>
    <scope>NUCLEOTIDE SEQUENCE [LARGE SCALE GENOMIC DNA]</scope>
</reference>
<evidence type="ECO:0000313" key="3">
    <source>
        <dbReference type="Proteomes" id="UP001054837"/>
    </source>
</evidence>
<keyword evidence="3" id="KW-1185">Reference proteome</keyword>